<keyword evidence="3" id="KW-1185">Reference proteome</keyword>
<dbReference type="RefSeq" id="WP_190599455.1">
    <property type="nucleotide sequence ID" value="NZ_JADEVV010000020.1"/>
</dbReference>
<feature type="transmembrane region" description="Helical" evidence="1">
    <location>
        <begin position="20"/>
        <end position="41"/>
    </location>
</feature>
<dbReference type="InterPro" id="IPR025067">
    <property type="entry name" value="DUF4079"/>
</dbReference>
<sequence>MMFPLLALEIPEPVKIYGQFGHPIMMWALFFTSVYAMWLGFQSRQIRSAEPEKRKELIQKDVKGKHFILGSLLLSLMVLGTIGGMAVTYINNGKLFVGPHLLVGLAMVALIATAAALVPWMQKGNETARLTHITLNVTLIGLFGWQAFTGVEIVQRIISKLGS</sequence>
<keyword evidence="1" id="KW-0812">Transmembrane</keyword>
<evidence type="ECO:0000256" key="1">
    <source>
        <dbReference type="SAM" id="Phobius"/>
    </source>
</evidence>
<feature type="transmembrane region" description="Helical" evidence="1">
    <location>
        <begin position="67"/>
        <end position="90"/>
    </location>
</feature>
<dbReference type="PANTHER" id="PTHR34679:SF2">
    <property type="entry name" value="OS02G0122500 PROTEIN"/>
    <property type="match status" value="1"/>
</dbReference>
<evidence type="ECO:0000313" key="3">
    <source>
        <dbReference type="Proteomes" id="UP000658720"/>
    </source>
</evidence>
<dbReference type="Pfam" id="PF13301">
    <property type="entry name" value="DUF4079"/>
    <property type="match status" value="1"/>
</dbReference>
<dbReference type="EMBL" id="JADEVV010000020">
    <property type="protein sequence ID" value="MBE9253933.1"/>
    <property type="molecule type" value="Genomic_DNA"/>
</dbReference>
<feature type="transmembrane region" description="Helical" evidence="1">
    <location>
        <begin position="130"/>
        <end position="148"/>
    </location>
</feature>
<dbReference type="Proteomes" id="UP000658720">
    <property type="component" value="Unassembled WGS sequence"/>
</dbReference>
<protein>
    <submittedName>
        <fullName evidence="2">DUF4079 domain-containing protein</fullName>
    </submittedName>
</protein>
<reference evidence="2 3" key="1">
    <citation type="submission" date="2020-10" db="EMBL/GenBank/DDBJ databases">
        <authorList>
            <person name="Castelo-Branco R."/>
            <person name="Eusebio N."/>
            <person name="Adriana R."/>
            <person name="Vieira A."/>
            <person name="Brugerolle De Fraissinette N."/>
            <person name="Rezende De Castro R."/>
            <person name="Schneider M.P."/>
            <person name="Vasconcelos V."/>
            <person name="Leao P.N."/>
        </authorList>
    </citation>
    <scope>NUCLEOTIDE SEQUENCE [LARGE SCALE GENOMIC DNA]</scope>
    <source>
        <strain evidence="2 3">LEGE 00031</strain>
    </source>
</reference>
<name>A0ABR9VRF7_9SYNC</name>
<dbReference type="PANTHER" id="PTHR34679">
    <property type="match status" value="1"/>
</dbReference>
<gene>
    <name evidence="2" type="ORF">IQ217_08765</name>
</gene>
<keyword evidence="1" id="KW-0472">Membrane</keyword>
<keyword evidence="1" id="KW-1133">Transmembrane helix</keyword>
<proteinExistence type="predicted"/>
<evidence type="ECO:0000313" key="2">
    <source>
        <dbReference type="EMBL" id="MBE9253933.1"/>
    </source>
</evidence>
<feature type="transmembrane region" description="Helical" evidence="1">
    <location>
        <begin position="96"/>
        <end position="118"/>
    </location>
</feature>
<comment type="caution">
    <text evidence="2">The sequence shown here is derived from an EMBL/GenBank/DDBJ whole genome shotgun (WGS) entry which is preliminary data.</text>
</comment>
<organism evidence="2 3">
    <name type="scientific">Synechocystis salina LEGE 00031</name>
    <dbReference type="NCBI Taxonomy" id="1828736"/>
    <lineage>
        <taxon>Bacteria</taxon>
        <taxon>Bacillati</taxon>
        <taxon>Cyanobacteriota</taxon>
        <taxon>Cyanophyceae</taxon>
        <taxon>Synechococcales</taxon>
        <taxon>Merismopediaceae</taxon>
        <taxon>Synechocystis</taxon>
    </lineage>
</organism>
<accession>A0ABR9VRF7</accession>